<name>A0AAD9UWQ7_ACRCE</name>
<dbReference type="GO" id="GO:0003676">
    <property type="term" value="F:nucleic acid binding"/>
    <property type="evidence" value="ECO:0007669"/>
    <property type="project" value="InterPro"/>
</dbReference>
<dbReference type="Pfam" id="PF03372">
    <property type="entry name" value="Exo_endo_phos"/>
    <property type="match status" value="1"/>
</dbReference>
<dbReference type="PANTHER" id="PTHR31635">
    <property type="entry name" value="REVERSE TRANSCRIPTASE DOMAIN-CONTAINING PROTEIN-RELATED"/>
    <property type="match status" value="1"/>
</dbReference>
<keyword evidence="6" id="KW-1185">Reference proteome</keyword>
<dbReference type="InterPro" id="IPR036397">
    <property type="entry name" value="RNaseH_sf"/>
</dbReference>
<dbReference type="PROSITE" id="PS50994">
    <property type="entry name" value="INTEGRASE"/>
    <property type="match status" value="1"/>
</dbReference>
<evidence type="ECO:0000259" key="4">
    <source>
        <dbReference type="PROSITE" id="PS50994"/>
    </source>
</evidence>
<protein>
    <submittedName>
        <fullName evidence="5">Transposon TX1 uncharacterized 149 kDa protein</fullName>
    </submittedName>
</protein>
<dbReference type="PROSITE" id="PS50878">
    <property type="entry name" value="RT_POL"/>
    <property type="match status" value="1"/>
</dbReference>
<evidence type="ECO:0000256" key="2">
    <source>
        <dbReference type="SAM" id="MobiDB-lite"/>
    </source>
</evidence>
<feature type="domain" description="Reverse transcriptase" evidence="3">
    <location>
        <begin position="872"/>
        <end position="1148"/>
    </location>
</feature>
<dbReference type="CDD" id="cd09076">
    <property type="entry name" value="L1-EN"/>
    <property type="match status" value="1"/>
</dbReference>
<reference evidence="5" key="1">
    <citation type="journal article" date="2023" name="G3 (Bethesda)">
        <title>Whole genome assembly and annotation of the endangered Caribbean coral Acropora cervicornis.</title>
        <authorList>
            <person name="Selwyn J.D."/>
            <person name="Vollmer S.V."/>
        </authorList>
    </citation>
    <scope>NUCLEOTIDE SEQUENCE</scope>
    <source>
        <strain evidence="5">K2</strain>
    </source>
</reference>
<dbReference type="InterPro" id="IPR000477">
    <property type="entry name" value="RT_dom"/>
</dbReference>
<dbReference type="CDD" id="cd01650">
    <property type="entry name" value="RT_nLTR_like"/>
    <property type="match status" value="1"/>
</dbReference>
<evidence type="ECO:0000256" key="1">
    <source>
        <dbReference type="SAM" id="Coils"/>
    </source>
</evidence>
<proteinExistence type="predicted"/>
<dbReference type="Proteomes" id="UP001249851">
    <property type="component" value="Unassembled WGS sequence"/>
</dbReference>
<dbReference type="InterPro" id="IPR005135">
    <property type="entry name" value="Endo/exonuclease/phosphatase"/>
</dbReference>
<reference evidence="5" key="2">
    <citation type="journal article" date="2023" name="Science">
        <title>Genomic signatures of disease resistance in endangered staghorn corals.</title>
        <authorList>
            <person name="Vollmer S.V."/>
            <person name="Selwyn J.D."/>
            <person name="Despard B.A."/>
            <person name="Roesel C.L."/>
        </authorList>
    </citation>
    <scope>NUCLEOTIDE SEQUENCE</scope>
    <source>
        <strain evidence="5">K2</strain>
    </source>
</reference>
<sequence length="1556" mass="180152">MSSTTSSKTIKELRNMSVTHALPTQIVSDNGSQLVLEEFETFLEMNGIQHLTSAPYHPRINGLAESFVRTMREALKNEKANTSPSGSPVEKRLKELVSDTPSDAIDDEFEGDEVFQVLEMSETLAKKMEEISRKLNKLEVIEEKMGKLDSIEQKMENFSLKLGEMENSVMALRRELNSSKVAQAELDKTVKDLKESVNFGHGRIDQVELKTFKYDSALKEAKEALEKKYLYLEAYSRRENLKFAGIPESEGESQEDTRRILVEFLSNQLGFYHPEEIEFQRLHRIGKKGDRPRMIIARFLRYADRERVMKNAFKLKETDFKIFEDLPKELFSLRKKYLPAFYEAKKAGKKAVFSKSEPDKLFIDGTVVQENATLDFKMLSLNARGIRSPEKRQALLIWLQKQKVDIIFLQETYSTKEVESNWKCQWKGPMFFAHGSNHSCGVLVLVRDSLEFEMKSIITDDNGRYILLNAKVQGSDYILGNIHAPNKIKEQCNFFVELQQKLDDFITIQDQRIIIGGDFNVIMDQNLDCAGGSPKEKESVKFLNDICLNYDLIDIWRTRNPDSTLFTWRQKKPLIQRRLDFWLISDFCQDEVEEMSIKTAIRTDHSAIIISFNSLDEQRRGPSYWKFNSSLIEDENYVSVIEQKILEWLEEFIDVTDKRVSWDLIKYCIRQITMKYSKEIAFKRKQELLQIEASIKQAEETLISDPSASNLEALEKLKNKYDSHFDYIAKGAIVRSRATWYEQGEKSNKYFLGLESNRGKKSCIRRMFTSKGTLILNQKNIMAEIENFYSDLYASNDEEEVSDPTFFQTPGIPKLTLDMKSACEGKLRVKECFDCLQSFENRKSPGEDGLPAEFYKTFWNSVGHLLVDALNYSYDHGELSNTQKQAIIKLIEKKGKDKRYIGNWRPISLINVDAKIGSKVIATRLQKVLPEIIHFNQNAYVKGRTIFDAVRTIDDIMEFTERYQMNGLLVAIDFQKAFDSINHDFMFKALSVFNFGPSLIRWIQIFYKNISSTVMNNGYTTAPFKIFRGVRQGDPLSPYLFIISLEILAINIRLNKDIHGIMVGNEEIKLEIFADDMTAFLRDHASLDTLLNMVDSFSLHSGLKINFEKTEVLFLGNDQESTMETVISLARNRNITAKKAIKILGVHFTYDQILWRKLNFDETLKTIKERLNCWNWRNLTVLGRIQIIKSFVILVFMYRADLVCSHKEIVKEVNKIIFNFIWKGKDKVKRSALISDVENGGLRAPHLESIIKAQRIMCCKKFANSQQRSWKIILLHYLRRIGGRLLLSCNFNVKNLPVTLPKFYVECLQTFSEHSVSVREQVLNLSNSSRSSTVIWNNRHILIDGKSVFYQSLFDKGIVTLENLVTDTNVSLVRQDPNGLPFTPLEWFHLIQIFEALPTQWRKSLTSCGPKSGETFLWYNQIKLYLKNQAVQIESVLSKNVYSEIRAGYETRPTAQVRFEEQFPDICLDWHDIYKLPFNVLIDTKSREFQYRILNSYQESQSDIPLTVDTPDVNSSQEISESENRTPDDIKSDEKPNTQAPTKEAPELQKSRPVMN</sequence>
<feature type="region of interest" description="Disordered" evidence="2">
    <location>
        <begin position="1504"/>
        <end position="1556"/>
    </location>
</feature>
<dbReference type="GO" id="GO:0015074">
    <property type="term" value="P:DNA integration"/>
    <property type="evidence" value="ECO:0007669"/>
    <property type="project" value="InterPro"/>
</dbReference>
<feature type="coiled-coil region" evidence="1">
    <location>
        <begin position="121"/>
        <end position="175"/>
    </location>
</feature>
<feature type="domain" description="Integrase catalytic" evidence="4">
    <location>
        <begin position="1"/>
        <end position="122"/>
    </location>
</feature>
<evidence type="ECO:0000259" key="3">
    <source>
        <dbReference type="PROSITE" id="PS50878"/>
    </source>
</evidence>
<dbReference type="PANTHER" id="PTHR31635:SF196">
    <property type="entry name" value="REVERSE TRANSCRIPTASE DOMAIN-CONTAINING PROTEIN-RELATED"/>
    <property type="match status" value="1"/>
</dbReference>
<dbReference type="SUPFAM" id="SSF56219">
    <property type="entry name" value="DNase I-like"/>
    <property type="match status" value="1"/>
</dbReference>
<dbReference type="Gene3D" id="3.60.10.10">
    <property type="entry name" value="Endonuclease/exonuclease/phosphatase"/>
    <property type="match status" value="1"/>
</dbReference>
<dbReference type="GO" id="GO:0003824">
    <property type="term" value="F:catalytic activity"/>
    <property type="evidence" value="ECO:0007669"/>
    <property type="project" value="InterPro"/>
</dbReference>
<comment type="caution">
    <text evidence="5">The sequence shown here is derived from an EMBL/GenBank/DDBJ whole genome shotgun (WGS) entry which is preliminary data.</text>
</comment>
<dbReference type="EMBL" id="JARQWQ010000083">
    <property type="protein sequence ID" value="KAK2552829.1"/>
    <property type="molecule type" value="Genomic_DNA"/>
</dbReference>
<dbReference type="InterPro" id="IPR036691">
    <property type="entry name" value="Endo/exonu/phosph_ase_sf"/>
</dbReference>
<gene>
    <name evidence="5" type="ORF">P5673_025997</name>
</gene>
<dbReference type="Gene3D" id="3.30.70.1820">
    <property type="entry name" value="L1 transposable element, RRM domain"/>
    <property type="match status" value="1"/>
</dbReference>
<evidence type="ECO:0000313" key="6">
    <source>
        <dbReference type="Proteomes" id="UP001249851"/>
    </source>
</evidence>
<feature type="compositionally biased region" description="Basic and acidic residues" evidence="2">
    <location>
        <begin position="1522"/>
        <end position="1536"/>
    </location>
</feature>
<keyword evidence="1" id="KW-0175">Coiled coil</keyword>
<dbReference type="Pfam" id="PF00078">
    <property type="entry name" value="RVT_1"/>
    <property type="match status" value="1"/>
</dbReference>
<dbReference type="InterPro" id="IPR043502">
    <property type="entry name" value="DNA/RNA_pol_sf"/>
</dbReference>
<dbReference type="Gene3D" id="3.30.420.10">
    <property type="entry name" value="Ribonuclease H-like superfamily/Ribonuclease H"/>
    <property type="match status" value="1"/>
</dbReference>
<accession>A0AAD9UWQ7</accession>
<evidence type="ECO:0000313" key="5">
    <source>
        <dbReference type="EMBL" id="KAK2552829.1"/>
    </source>
</evidence>
<dbReference type="InterPro" id="IPR012337">
    <property type="entry name" value="RNaseH-like_sf"/>
</dbReference>
<dbReference type="SUPFAM" id="SSF53098">
    <property type="entry name" value="Ribonuclease H-like"/>
    <property type="match status" value="1"/>
</dbReference>
<organism evidence="5 6">
    <name type="scientific">Acropora cervicornis</name>
    <name type="common">Staghorn coral</name>
    <dbReference type="NCBI Taxonomy" id="6130"/>
    <lineage>
        <taxon>Eukaryota</taxon>
        <taxon>Metazoa</taxon>
        <taxon>Cnidaria</taxon>
        <taxon>Anthozoa</taxon>
        <taxon>Hexacorallia</taxon>
        <taxon>Scleractinia</taxon>
        <taxon>Astrocoeniina</taxon>
        <taxon>Acroporidae</taxon>
        <taxon>Acropora</taxon>
    </lineage>
</organism>
<dbReference type="SUPFAM" id="SSF56672">
    <property type="entry name" value="DNA/RNA polymerases"/>
    <property type="match status" value="1"/>
</dbReference>
<dbReference type="InterPro" id="IPR001584">
    <property type="entry name" value="Integrase_cat-core"/>
</dbReference>